<keyword evidence="4" id="KW-1185">Reference proteome</keyword>
<evidence type="ECO:0000259" key="2">
    <source>
        <dbReference type="Pfam" id="PF13340"/>
    </source>
</evidence>
<dbReference type="EMBL" id="JBHSOC010000190">
    <property type="protein sequence ID" value="MFC5647474.1"/>
    <property type="molecule type" value="Genomic_DNA"/>
</dbReference>
<name>A0ABW0VRH3_9ACTN</name>
<proteinExistence type="predicted"/>
<dbReference type="Pfam" id="PF01609">
    <property type="entry name" value="DDE_Tnp_1"/>
    <property type="match status" value="1"/>
</dbReference>
<gene>
    <name evidence="3" type="ORF">ACFPZF_39845</name>
</gene>
<reference evidence="4" key="1">
    <citation type="journal article" date="2019" name="Int. J. Syst. Evol. Microbiol.">
        <title>The Global Catalogue of Microorganisms (GCM) 10K type strain sequencing project: providing services to taxonomists for standard genome sequencing and annotation.</title>
        <authorList>
            <consortium name="The Broad Institute Genomics Platform"/>
            <consortium name="The Broad Institute Genome Sequencing Center for Infectious Disease"/>
            <person name="Wu L."/>
            <person name="Ma J."/>
        </authorList>
    </citation>
    <scope>NUCLEOTIDE SEQUENCE [LARGE SCALE GENOMIC DNA]</scope>
    <source>
        <strain evidence="4">CGMCC 4.1622</strain>
    </source>
</reference>
<evidence type="ECO:0000313" key="4">
    <source>
        <dbReference type="Proteomes" id="UP001596066"/>
    </source>
</evidence>
<evidence type="ECO:0000313" key="3">
    <source>
        <dbReference type="EMBL" id="MFC5647474.1"/>
    </source>
</evidence>
<dbReference type="Proteomes" id="UP001596066">
    <property type="component" value="Unassembled WGS sequence"/>
</dbReference>
<feature type="domain" description="Insertion element IS402-like" evidence="2">
    <location>
        <begin position="11"/>
        <end position="91"/>
    </location>
</feature>
<feature type="domain" description="Transposase IS4-like" evidence="1">
    <location>
        <begin position="108"/>
        <end position="261"/>
    </location>
</feature>
<protein>
    <submittedName>
        <fullName evidence="3">IS5 family transposase</fullName>
    </submittedName>
</protein>
<dbReference type="InterPro" id="IPR025161">
    <property type="entry name" value="IS402-like_dom"/>
</dbReference>
<comment type="caution">
    <text evidence="3">The sequence shown here is derived from an EMBL/GenBank/DDBJ whole genome shotgun (WGS) entry which is preliminary data.</text>
</comment>
<dbReference type="InterPro" id="IPR002559">
    <property type="entry name" value="Transposase_11"/>
</dbReference>
<dbReference type="Pfam" id="PF13340">
    <property type="entry name" value="DUF4096"/>
    <property type="match status" value="1"/>
</dbReference>
<evidence type="ECO:0000259" key="1">
    <source>
        <dbReference type="Pfam" id="PF01609"/>
    </source>
</evidence>
<dbReference type="PANTHER" id="PTHR30007">
    <property type="entry name" value="PHP DOMAIN PROTEIN"/>
    <property type="match status" value="1"/>
</dbReference>
<accession>A0ABW0VRH3</accession>
<organism evidence="3 4">
    <name type="scientific">Kitasatospora cinereorecta</name>
    <dbReference type="NCBI Taxonomy" id="285560"/>
    <lineage>
        <taxon>Bacteria</taxon>
        <taxon>Bacillati</taxon>
        <taxon>Actinomycetota</taxon>
        <taxon>Actinomycetes</taxon>
        <taxon>Kitasatosporales</taxon>
        <taxon>Streptomycetaceae</taxon>
        <taxon>Kitasatospora</taxon>
    </lineage>
</organism>
<sequence>MTDRRPYPSDLSDARWALVEPTLTAWRQERAARALAFGRPPEHDLRDLLDAILYVDRTGIPWRYLPHDYPPWETVYAYFARWQKEGVFEQLNGLLRRLLRTAEGRDPEPTACIIDSQSVKTSANVPAATQGIDVGKKIAGRKRNIVVDTLGLLLAVLVTAASVQDGTAGRHLLTTVAADHPGIRKAWADMGYKNAVVEHGARLGIDVEIVRRDPSTRGFVVQPRRWVVEHTFGWLMNHRRLARDYEALPTRSEAMVHVAMINLMTRRLTGESTPTWRGT</sequence>
<dbReference type="NCBIfam" id="NF033580">
    <property type="entry name" value="transpos_IS5_3"/>
    <property type="match status" value="1"/>
</dbReference>
<dbReference type="PANTHER" id="PTHR30007:SF0">
    <property type="entry name" value="TRANSPOSASE"/>
    <property type="match status" value="1"/>
</dbReference>
<dbReference type="RefSeq" id="WP_380232933.1">
    <property type="nucleotide sequence ID" value="NZ_JBHSOC010000190.1"/>
</dbReference>